<proteinExistence type="predicted"/>
<dbReference type="GO" id="GO:0016887">
    <property type="term" value="F:ATP hydrolysis activity"/>
    <property type="evidence" value="ECO:0007669"/>
    <property type="project" value="InterPro"/>
</dbReference>
<dbReference type="Gene3D" id="3.40.50.300">
    <property type="entry name" value="P-loop containing nucleotide triphosphate hydrolases"/>
    <property type="match status" value="1"/>
</dbReference>
<dbReference type="Pfam" id="PF13401">
    <property type="entry name" value="AAA_22"/>
    <property type="match status" value="1"/>
</dbReference>
<dbReference type="InterPro" id="IPR036365">
    <property type="entry name" value="PGBD-like_sf"/>
</dbReference>
<dbReference type="EMBL" id="LUUJ01000048">
    <property type="protein sequence ID" value="OAI19530.1"/>
    <property type="molecule type" value="Genomic_DNA"/>
</dbReference>
<dbReference type="Gene3D" id="3.90.70.10">
    <property type="entry name" value="Cysteine proteinases"/>
    <property type="match status" value="1"/>
</dbReference>
<dbReference type="InterPro" id="IPR049945">
    <property type="entry name" value="AAA_22"/>
</dbReference>
<dbReference type="SUPFAM" id="SSF47090">
    <property type="entry name" value="PGBD-like"/>
    <property type="match status" value="1"/>
</dbReference>
<dbReference type="CDD" id="cd00009">
    <property type="entry name" value="AAA"/>
    <property type="match status" value="1"/>
</dbReference>
<dbReference type="InterPro" id="IPR036366">
    <property type="entry name" value="PGBDSf"/>
</dbReference>
<dbReference type="InterPro" id="IPR003593">
    <property type="entry name" value="AAA+_ATPase"/>
</dbReference>
<reference evidence="2 3" key="1">
    <citation type="submission" date="2016-03" db="EMBL/GenBank/DDBJ databases">
        <authorList>
            <person name="Ploux O."/>
        </authorList>
    </citation>
    <scope>NUCLEOTIDE SEQUENCE [LARGE SCALE GENOMIC DNA]</scope>
    <source>
        <strain evidence="2 3">R-45378</strain>
    </source>
</reference>
<name>A0A177NR69_9GAMM</name>
<dbReference type="Pfam" id="PF01471">
    <property type="entry name" value="PG_binding_1"/>
    <property type="match status" value="1"/>
</dbReference>
<dbReference type="PANTHER" id="PTHR35894:SF1">
    <property type="entry name" value="PHOSPHORIBULOKINASE _ URIDINE KINASE FAMILY"/>
    <property type="match status" value="1"/>
</dbReference>
<evidence type="ECO:0000313" key="3">
    <source>
        <dbReference type="Proteomes" id="UP000077857"/>
    </source>
</evidence>
<dbReference type="OrthoDB" id="9780149at2"/>
<dbReference type="SUPFAM" id="SSF52540">
    <property type="entry name" value="P-loop containing nucleoside triphosphate hydrolases"/>
    <property type="match status" value="1"/>
</dbReference>
<evidence type="ECO:0000313" key="2">
    <source>
        <dbReference type="EMBL" id="OAI19530.1"/>
    </source>
</evidence>
<dbReference type="Proteomes" id="UP000077857">
    <property type="component" value="Unassembled WGS sequence"/>
</dbReference>
<dbReference type="Gene3D" id="1.10.101.10">
    <property type="entry name" value="PGBD-like superfamily/PGBD"/>
    <property type="match status" value="1"/>
</dbReference>
<dbReference type="InterPro" id="IPR027417">
    <property type="entry name" value="P-loop_NTPase"/>
</dbReference>
<dbReference type="InterPro" id="IPR052026">
    <property type="entry name" value="ExeA_AAA_ATPase_DNA-bind"/>
</dbReference>
<dbReference type="SMART" id="SM00382">
    <property type="entry name" value="AAA"/>
    <property type="match status" value="1"/>
</dbReference>
<dbReference type="AlphaFoldDB" id="A0A177NR69"/>
<comment type="caution">
    <text evidence="2">The sequence shown here is derived from an EMBL/GenBank/DDBJ whole genome shotgun (WGS) entry which is preliminary data.</text>
</comment>
<dbReference type="PANTHER" id="PTHR35894">
    <property type="entry name" value="GENERAL SECRETION PATHWAY PROTEIN A-RELATED"/>
    <property type="match status" value="1"/>
</dbReference>
<protein>
    <submittedName>
        <fullName evidence="2">Peptidoglycan-binding protein</fullName>
    </submittedName>
</protein>
<sequence>MYQQYFNFSEPPFSISPDPHFMYMSERHQEGLAHLLYGIDRGGGFVALTGEVGTGKTTLCHCLLQQLPANIDIALILNPKLSAIELLATICDELGIEHDGMTAKSLIDAINQYLLAAYANGRRTVLLIDEAQNLSLEVLEQIRLLTNLETSKAKLLQIVLVGQPELNAMLVRRELRQLNQRITARYHLLPLSFDETKAYIQHRLRVCRGSHRLFSAAAIRRIYRYSAGVPRLINILCDRALLGAYATDAGRITPAIVNRSARETLGLKSWLPRWLPAVAAAVLLTGAMAGGYVWRHELALLRPAKLLTVPEAAVSKPVAAQPERPAFRAWLEYSAPAFDAALGELLRMWGAAVPAGRMADCRYAAELGLNCLPGTGNWKDVLALDRPALLEFADGQGRKRFVPIQAVEQGRALVLAGGAIRFPLADVLADWDGNFLLLWRSPRPGVSEIAAPQKSAEVLWLRDRLGQAMQLAKAEAEPDYFDDTLKRQLTEFQRLQHLAADGIAGARTLIHLDNLTGAADSPHLQAGQR</sequence>
<accession>A0A177NR69</accession>
<dbReference type="RefSeq" id="WP_064039500.1">
    <property type="nucleotide sequence ID" value="NZ_LUUJ01000048.1"/>
</dbReference>
<evidence type="ECO:0000259" key="1">
    <source>
        <dbReference type="SMART" id="SM00382"/>
    </source>
</evidence>
<feature type="domain" description="AAA+ ATPase" evidence="1">
    <location>
        <begin position="42"/>
        <end position="185"/>
    </location>
</feature>
<dbReference type="InterPro" id="IPR002477">
    <property type="entry name" value="Peptidoglycan-bd-like"/>
</dbReference>
<organism evidence="2 3">
    <name type="scientific">Methylomonas koyamae</name>
    <dbReference type="NCBI Taxonomy" id="702114"/>
    <lineage>
        <taxon>Bacteria</taxon>
        <taxon>Pseudomonadati</taxon>
        <taxon>Pseudomonadota</taxon>
        <taxon>Gammaproteobacteria</taxon>
        <taxon>Methylococcales</taxon>
        <taxon>Methylococcaceae</taxon>
        <taxon>Methylomonas</taxon>
    </lineage>
</organism>
<gene>
    <name evidence="2" type="ORF">A1507_07025</name>
</gene>